<keyword evidence="1" id="KW-0472">Membrane</keyword>
<keyword evidence="1" id="KW-1133">Transmembrane helix</keyword>
<feature type="transmembrane region" description="Helical" evidence="1">
    <location>
        <begin position="260"/>
        <end position="284"/>
    </location>
</feature>
<organism evidence="2">
    <name type="scientific">uncultured Solirubrobacteraceae bacterium</name>
    <dbReference type="NCBI Taxonomy" id="1162706"/>
    <lineage>
        <taxon>Bacteria</taxon>
        <taxon>Bacillati</taxon>
        <taxon>Actinomycetota</taxon>
        <taxon>Thermoleophilia</taxon>
        <taxon>Solirubrobacterales</taxon>
        <taxon>Solirubrobacteraceae</taxon>
        <taxon>environmental samples</taxon>
    </lineage>
</organism>
<evidence type="ECO:0000313" key="2">
    <source>
        <dbReference type="EMBL" id="CAA9528867.1"/>
    </source>
</evidence>
<proteinExistence type="predicted"/>
<feature type="transmembrane region" description="Helical" evidence="1">
    <location>
        <begin position="135"/>
        <end position="153"/>
    </location>
</feature>
<dbReference type="AlphaFoldDB" id="A0A6J4TPM9"/>
<name>A0A6J4TPM9_9ACTN</name>
<evidence type="ECO:0000256" key="1">
    <source>
        <dbReference type="SAM" id="Phobius"/>
    </source>
</evidence>
<accession>A0A6J4TPM9</accession>
<feature type="transmembrane region" description="Helical" evidence="1">
    <location>
        <begin position="226"/>
        <end position="248"/>
    </location>
</feature>
<dbReference type="GO" id="GO:0005886">
    <property type="term" value="C:plasma membrane"/>
    <property type="evidence" value="ECO:0007669"/>
    <property type="project" value="UniProtKB-SubCell"/>
</dbReference>
<gene>
    <name evidence="2" type="ORF">AVDCRST_MAG13-3983</name>
</gene>
<reference evidence="2" key="1">
    <citation type="submission" date="2020-02" db="EMBL/GenBank/DDBJ databases">
        <authorList>
            <person name="Meier V. D."/>
        </authorList>
    </citation>
    <scope>NUCLEOTIDE SEQUENCE</scope>
    <source>
        <strain evidence="2">AVDCRST_MAG13</strain>
    </source>
</reference>
<evidence type="ECO:0008006" key="3">
    <source>
        <dbReference type="Google" id="ProtNLM"/>
    </source>
</evidence>
<protein>
    <recommendedName>
        <fullName evidence="3">Flippase-like domain-containing protein</fullName>
    </recommendedName>
</protein>
<sequence>MPVAPAWARSAAEEVVGALSRAEAGWIVAAVVLHVSGQLCRGLAWRNILAASWPGVRRRRACAWHVCGSGLSGVLSSRGGDAVRIAVAKRELPGATWPALAGTLVAEASFEAVLGLALTLAAVSIGVGMLTSPSLAGLGTVAALLALGGLLAARSRRVRRIAAELCRGAAVLRHPGRFGVQVVPWQVAGRVLRMAAVWCFLHAAGLPAGPAMVVAATVVQGSGNGIPIPGAGIAAAAAGLLVALPVAAGGPVDPAAVATLAVLQPATLTLVGVSLSVALLAALVGVRTPRALLAAVRAPALRPADATS</sequence>
<keyword evidence="1" id="KW-0812">Transmembrane</keyword>
<dbReference type="EMBL" id="CADCVO010000611">
    <property type="protein sequence ID" value="CAA9528867.1"/>
    <property type="molecule type" value="Genomic_DNA"/>
</dbReference>
<feature type="transmembrane region" description="Helical" evidence="1">
    <location>
        <begin position="195"/>
        <end position="220"/>
    </location>
</feature>
<feature type="transmembrane region" description="Helical" evidence="1">
    <location>
        <begin position="112"/>
        <end position="129"/>
    </location>
</feature>